<evidence type="ECO:0000313" key="3">
    <source>
        <dbReference type="Proteomes" id="UP001222325"/>
    </source>
</evidence>
<feature type="chain" id="PRO_5042248750" description="Secreted protein" evidence="1">
    <location>
        <begin position="22"/>
        <end position="70"/>
    </location>
</feature>
<protein>
    <recommendedName>
        <fullName evidence="4">Secreted protein</fullName>
    </recommendedName>
</protein>
<evidence type="ECO:0000256" key="1">
    <source>
        <dbReference type="SAM" id="SignalP"/>
    </source>
</evidence>
<keyword evidence="3" id="KW-1185">Reference proteome</keyword>
<evidence type="ECO:0008006" key="4">
    <source>
        <dbReference type="Google" id="ProtNLM"/>
    </source>
</evidence>
<comment type="caution">
    <text evidence="2">The sequence shown here is derived from an EMBL/GenBank/DDBJ whole genome shotgun (WGS) entry which is preliminary data.</text>
</comment>
<dbReference type="Proteomes" id="UP001222325">
    <property type="component" value="Unassembled WGS sequence"/>
</dbReference>
<keyword evidence="1" id="KW-0732">Signal</keyword>
<name>A0AAD6U1H7_9AGAR</name>
<gene>
    <name evidence="2" type="ORF">B0H15DRAFT_379019</name>
</gene>
<accession>A0AAD6U1H7</accession>
<dbReference type="EMBL" id="JARJCN010000035">
    <property type="protein sequence ID" value="KAJ7085157.1"/>
    <property type="molecule type" value="Genomic_DNA"/>
</dbReference>
<reference evidence="2" key="1">
    <citation type="submission" date="2023-03" db="EMBL/GenBank/DDBJ databases">
        <title>Massive genome expansion in bonnet fungi (Mycena s.s.) driven by repeated elements and novel gene families across ecological guilds.</title>
        <authorList>
            <consortium name="Lawrence Berkeley National Laboratory"/>
            <person name="Harder C.B."/>
            <person name="Miyauchi S."/>
            <person name="Viragh M."/>
            <person name="Kuo A."/>
            <person name="Thoen E."/>
            <person name="Andreopoulos B."/>
            <person name="Lu D."/>
            <person name="Skrede I."/>
            <person name="Drula E."/>
            <person name="Henrissat B."/>
            <person name="Morin E."/>
            <person name="Kohler A."/>
            <person name="Barry K."/>
            <person name="LaButti K."/>
            <person name="Morin E."/>
            <person name="Salamov A."/>
            <person name="Lipzen A."/>
            <person name="Mereny Z."/>
            <person name="Hegedus B."/>
            <person name="Baldrian P."/>
            <person name="Stursova M."/>
            <person name="Weitz H."/>
            <person name="Taylor A."/>
            <person name="Grigoriev I.V."/>
            <person name="Nagy L.G."/>
            <person name="Martin F."/>
            <person name="Kauserud H."/>
        </authorList>
    </citation>
    <scope>NUCLEOTIDE SEQUENCE</scope>
    <source>
        <strain evidence="2">CBHHK173m</strain>
    </source>
</reference>
<organism evidence="2 3">
    <name type="scientific">Mycena belliarum</name>
    <dbReference type="NCBI Taxonomy" id="1033014"/>
    <lineage>
        <taxon>Eukaryota</taxon>
        <taxon>Fungi</taxon>
        <taxon>Dikarya</taxon>
        <taxon>Basidiomycota</taxon>
        <taxon>Agaricomycotina</taxon>
        <taxon>Agaricomycetes</taxon>
        <taxon>Agaricomycetidae</taxon>
        <taxon>Agaricales</taxon>
        <taxon>Marasmiineae</taxon>
        <taxon>Mycenaceae</taxon>
        <taxon>Mycena</taxon>
    </lineage>
</organism>
<feature type="signal peptide" evidence="1">
    <location>
        <begin position="1"/>
        <end position="21"/>
    </location>
</feature>
<sequence length="70" mass="7626">MSIAGFLKASSLLFGVGLTWNANELPGPRRLKFNPTSIVPRWTSDCLWIPFEVQCSLGVEGKLLAETSSS</sequence>
<dbReference type="AlphaFoldDB" id="A0AAD6U1H7"/>
<proteinExistence type="predicted"/>
<evidence type="ECO:0000313" key="2">
    <source>
        <dbReference type="EMBL" id="KAJ7085157.1"/>
    </source>
</evidence>